<dbReference type="PANTHER" id="PTHR47892:SF1">
    <property type="entry name" value="UNIVERSAL STRESS PROTEIN E"/>
    <property type="match status" value="1"/>
</dbReference>
<evidence type="ECO:0000256" key="2">
    <source>
        <dbReference type="ARBA" id="ARBA00008791"/>
    </source>
</evidence>
<evidence type="ECO:0000256" key="1">
    <source>
        <dbReference type="ARBA" id="ARBA00004496"/>
    </source>
</evidence>
<proteinExistence type="inferred from homology"/>
<dbReference type="SUPFAM" id="SSF52402">
    <property type="entry name" value="Adenine nucleotide alpha hydrolases-like"/>
    <property type="match status" value="2"/>
</dbReference>
<organism evidence="6 7">
    <name type="scientific">Algimonas porphyrae</name>
    <dbReference type="NCBI Taxonomy" id="1128113"/>
    <lineage>
        <taxon>Bacteria</taxon>
        <taxon>Pseudomonadati</taxon>
        <taxon>Pseudomonadota</taxon>
        <taxon>Alphaproteobacteria</taxon>
        <taxon>Maricaulales</taxon>
        <taxon>Robiginitomaculaceae</taxon>
        <taxon>Algimonas</taxon>
    </lineage>
</organism>
<dbReference type="Proteomes" id="UP001161390">
    <property type="component" value="Unassembled WGS sequence"/>
</dbReference>
<feature type="domain" description="UspA" evidence="5">
    <location>
        <begin position="179"/>
        <end position="314"/>
    </location>
</feature>
<evidence type="ECO:0000313" key="6">
    <source>
        <dbReference type="EMBL" id="GLQ20465.1"/>
    </source>
</evidence>
<gene>
    <name evidence="6" type="ORF">GCM10007854_14200</name>
</gene>
<dbReference type="InterPro" id="IPR006016">
    <property type="entry name" value="UspA"/>
</dbReference>
<keyword evidence="7" id="KW-1185">Reference proteome</keyword>
<comment type="subcellular location">
    <subcellularLocation>
        <location evidence="1">Cytoplasm</location>
    </subcellularLocation>
</comment>
<dbReference type="PRINTS" id="PR01438">
    <property type="entry name" value="UNVRSLSTRESS"/>
</dbReference>
<feature type="domain" description="UspA" evidence="5">
    <location>
        <begin position="5"/>
        <end position="143"/>
    </location>
</feature>
<reference evidence="6" key="1">
    <citation type="journal article" date="2014" name="Int. J. Syst. Evol. Microbiol.">
        <title>Complete genome of a new Firmicutes species belonging to the dominant human colonic microbiota ('Ruminococcus bicirculans') reveals two chromosomes and a selective capacity to utilize plant glucans.</title>
        <authorList>
            <consortium name="NISC Comparative Sequencing Program"/>
            <person name="Wegmann U."/>
            <person name="Louis P."/>
            <person name="Goesmann A."/>
            <person name="Henrissat B."/>
            <person name="Duncan S.H."/>
            <person name="Flint H.J."/>
        </authorList>
    </citation>
    <scope>NUCLEOTIDE SEQUENCE</scope>
    <source>
        <strain evidence="6">NBRC 108216</strain>
    </source>
</reference>
<dbReference type="EMBL" id="BSNJ01000003">
    <property type="protein sequence ID" value="GLQ20465.1"/>
    <property type="molecule type" value="Genomic_DNA"/>
</dbReference>
<comment type="similarity">
    <text evidence="2">Belongs to the universal stress protein A family.</text>
</comment>
<dbReference type="InterPro" id="IPR006015">
    <property type="entry name" value="Universal_stress_UspA"/>
</dbReference>
<dbReference type="Gene3D" id="3.40.50.12370">
    <property type="match status" value="1"/>
</dbReference>
<evidence type="ECO:0000256" key="4">
    <source>
        <dbReference type="ARBA" id="ARBA00037131"/>
    </source>
</evidence>
<reference evidence="6" key="2">
    <citation type="submission" date="2023-01" db="EMBL/GenBank/DDBJ databases">
        <title>Draft genome sequence of Algimonas porphyrae strain NBRC 108216.</title>
        <authorList>
            <person name="Sun Q."/>
            <person name="Mori K."/>
        </authorList>
    </citation>
    <scope>NUCLEOTIDE SEQUENCE</scope>
    <source>
        <strain evidence="6">NBRC 108216</strain>
    </source>
</reference>
<comment type="caution">
    <text evidence="6">The sequence shown here is derived from an EMBL/GenBank/DDBJ whole genome shotgun (WGS) entry which is preliminary data.</text>
</comment>
<dbReference type="Pfam" id="PF00582">
    <property type="entry name" value="Usp"/>
    <property type="match status" value="2"/>
</dbReference>
<evidence type="ECO:0000313" key="7">
    <source>
        <dbReference type="Proteomes" id="UP001161390"/>
    </source>
</evidence>
<keyword evidence="3" id="KW-0963">Cytoplasm</keyword>
<accession>A0ABQ5V1E7</accession>
<protein>
    <submittedName>
        <fullName evidence="6">Universal stress protein</fullName>
    </submittedName>
</protein>
<name>A0ABQ5V1E7_9PROT</name>
<dbReference type="PANTHER" id="PTHR47892">
    <property type="entry name" value="UNIVERSAL STRESS PROTEIN E"/>
    <property type="match status" value="1"/>
</dbReference>
<comment type="function">
    <text evidence="4">Required for resistance to DNA-damaging agents.</text>
</comment>
<evidence type="ECO:0000256" key="3">
    <source>
        <dbReference type="ARBA" id="ARBA00022490"/>
    </source>
</evidence>
<evidence type="ECO:0000259" key="5">
    <source>
        <dbReference type="Pfam" id="PF00582"/>
    </source>
</evidence>
<sequence>MRLFSNVLYVVGPDDAAPALARAISLMREEGATLTLVSVVETMVSGSPSGTFHDELAEAFNALRHKRLDHLKLVAAGVPDGIETVCEVMDGRAYMEIIKRVQLYRHDLVVATVSEDGSPANRLFVSEDMQLLRKCPCPLLLLKRASVGAFASVMAAVDFDHADLLNTEEAGHHLNDDIVDLAVVIADQDKSDLHIANVFTVPGEGAMIAGWIPMAPENLSDYAGRCEAAASEMLDQLVQASETRLDLDLFASNRIKTHIVKGRARAEIPALADTLGTDLIVMGTIGRVGIPGFLIGNTAETILGAIDCSVLALKPDGFESPVSPG</sequence>